<evidence type="ECO:0000259" key="1">
    <source>
        <dbReference type="PROSITE" id="PS51186"/>
    </source>
</evidence>
<dbReference type="EMBL" id="FSRN01000001">
    <property type="protein sequence ID" value="SIO24797.1"/>
    <property type="molecule type" value="Genomic_DNA"/>
</dbReference>
<dbReference type="PROSITE" id="PS51186">
    <property type="entry name" value="GNAT"/>
    <property type="match status" value="1"/>
</dbReference>
<dbReference type="InterPro" id="IPR016181">
    <property type="entry name" value="Acyl_CoA_acyltransferase"/>
</dbReference>
<dbReference type="InterPro" id="IPR027365">
    <property type="entry name" value="GNAT_acetyltra_YdfB-like"/>
</dbReference>
<name>A0A1N6HYF5_9LACT</name>
<protein>
    <recommendedName>
        <fullName evidence="1">N-acetyltransferase domain-containing protein</fullName>
    </recommendedName>
</protein>
<feature type="domain" description="N-acetyltransferase" evidence="1">
    <location>
        <begin position="128"/>
        <end position="260"/>
    </location>
</feature>
<dbReference type="InterPro" id="IPR000182">
    <property type="entry name" value="GNAT_dom"/>
</dbReference>
<dbReference type="Pfam" id="PF12746">
    <property type="entry name" value="GNAT_acetyltran"/>
    <property type="match status" value="1"/>
</dbReference>
<evidence type="ECO:0000313" key="2">
    <source>
        <dbReference type="EMBL" id="SIO24797.1"/>
    </source>
</evidence>
<dbReference type="STRING" id="28230.SAMN05878443_2173"/>
<proteinExistence type="predicted"/>
<gene>
    <name evidence="2" type="ORF">SAMN05878443_2173</name>
</gene>
<dbReference type="SUPFAM" id="SSF55729">
    <property type="entry name" value="Acyl-CoA N-acyltransferases (Nat)"/>
    <property type="match status" value="1"/>
</dbReference>
<sequence>MIYKCDENQREELLNFLYQEPSVNLFAIGDIETYGFEHFDLDVWVYVDSKDKINGVLVRYKDNVMPIHGKVFEGFDTFLPLIQSLTPLYISGSEEVITQYEEEFEQYEKEETYLSECNELKLDAPLIQQVAPLEKEDIAAYLDCLKEIGMKKQQTMEEITDDLERDLNTIQVIKDETGKIISTGRIAVETKLSAMIMAVGTVESYREKGYATAIVATLVNYCTAKNKTACLFYSDPDIGRLYQHLGFEDTHKWIILKSKE</sequence>
<dbReference type="AlphaFoldDB" id="A0A1N6HYF5"/>
<dbReference type="Proteomes" id="UP000184758">
    <property type="component" value="Unassembled WGS sequence"/>
</dbReference>
<dbReference type="eggNOG" id="COG3393">
    <property type="taxonomic scope" value="Bacteria"/>
</dbReference>
<dbReference type="OrthoDB" id="248489at2"/>
<dbReference type="RefSeq" id="WP_034546033.1">
    <property type="nucleotide sequence ID" value="NZ_FSRN01000001.1"/>
</dbReference>
<accession>A0A1N6HYF5</accession>
<evidence type="ECO:0000313" key="3">
    <source>
        <dbReference type="Proteomes" id="UP000184758"/>
    </source>
</evidence>
<organism evidence="2 3">
    <name type="scientific">Carnobacterium alterfunditum</name>
    <dbReference type="NCBI Taxonomy" id="28230"/>
    <lineage>
        <taxon>Bacteria</taxon>
        <taxon>Bacillati</taxon>
        <taxon>Bacillota</taxon>
        <taxon>Bacilli</taxon>
        <taxon>Lactobacillales</taxon>
        <taxon>Carnobacteriaceae</taxon>
        <taxon>Carnobacterium</taxon>
    </lineage>
</organism>
<dbReference type="Gene3D" id="3.40.630.30">
    <property type="match status" value="1"/>
</dbReference>
<dbReference type="GO" id="GO:0016747">
    <property type="term" value="F:acyltransferase activity, transferring groups other than amino-acyl groups"/>
    <property type="evidence" value="ECO:0007669"/>
    <property type="project" value="InterPro"/>
</dbReference>
<keyword evidence="3" id="KW-1185">Reference proteome</keyword>
<reference evidence="3" key="1">
    <citation type="submission" date="2016-11" db="EMBL/GenBank/DDBJ databases">
        <authorList>
            <person name="Varghese N."/>
            <person name="Submissions S."/>
        </authorList>
    </citation>
    <scope>NUCLEOTIDE SEQUENCE [LARGE SCALE GENOMIC DNA]</scope>
    <source>
        <strain evidence="3">313</strain>
    </source>
</reference>